<dbReference type="InterPro" id="IPR006140">
    <property type="entry name" value="D-isomer_DH_NAD-bd"/>
</dbReference>
<keyword evidence="1 3" id="KW-0560">Oxidoreductase</keyword>
<dbReference type="Proteomes" id="UP001367771">
    <property type="component" value="Unassembled WGS sequence"/>
</dbReference>
<evidence type="ECO:0000313" key="6">
    <source>
        <dbReference type="EMBL" id="MEI5686421.1"/>
    </source>
</evidence>
<evidence type="ECO:0000256" key="2">
    <source>
        <dbReference type="ARBA" id="ARBA00023027"/>
    </source>
</evidence>
<accession>A0ABU8GZY8</accession>
<dbReference type="SUPFAM" id="SSF51735">
    <property type="entry name" value="NAD(P)-binding Rossmann-fold domains"/>
    <property type="match status" value="1"/>
</dbReference>
<keyword evidence="7" id="KW-1185">Reference proteome</keyword>
<comment type="caution">
    <text evidence="6">The sequence shown here is derived from an EMBL/GenBank/DDBJ whole genome shotgun (WGS) entry which is preliminary data.</text>
</comment>
<evidence type="ECO:0000259" key="5">
    <source>
        <dbReference type="Pfam" id="PF02826"/>
    </source>
</evidence>
<dbReference type="InterPro" id="IPR006139">
    <property type="entry name" value="D-isomer_2_OHA_DH_cat_dom"/>
</dbReference>
<organism evidence="6 7">
    <name type="scientific">Sphingomonas kyungheensis</name>
    <dbReference type="NCBI Taxonomy" id="1069987"/>
    <lineage>
        <taxon>Bacteria</taxon>
        <taxon>Pseudomonadati</taxon>
        <taxon>Pseudomonadota</taxon>
        <taxon>Alphaproteobacteria</taxon>
        <taxon>Sphingomonadales</taxon>
        <taxon>Sphingomonadaceae</taxon>
        <taxon>Sphingomonas</taxon>
    </lineage>
</organism>
<dbReference type="PANTHER" id="PTHR10996:SF178">
    <property type="entry name" value="2-HYDROXYACID DEHYDROGENASE YGL185C-RELATED"/>
    <property type="match status" value="1"/>
</dbReference>
<dbReference type="InterPro" id="IPR036291">
    <property type="entry name" value="NAD(P)-bd_dom_sf"/>
</dbReference>
<dbReference type="InterPro" id="IPR050223">
    <property type="entry name" value="D-isomer_2-hydroxyacid_DH"/>
</dbReference>
<dbReference type="EMBL" id="JBBBDM010000002">
    <property type="protein sequence ID" value="MEI5686421.1"/>
    <property type="molecule type" value="Genomic_DNA"/>
</dbReference>
<protein>
    <submittedName>
        <fullName evidence="6">NAD(P)-dependent oxidoreductase</fullName>
    </submittedName>
</protein>
<name>A0ABU8GZY8_9SPHN</name>
<dbReference type="RefSeq" id="WP_336544630.1">
    <property type="nucleotide sequence ID" value="NZ_JBBBDM010000002.1"/>
</dbReference>
<feature type="domain" description="D-isomer specific 2-hydroxyacid dehydrogenase NAD-binding" evidence="5">
    <location>
        <begin position="103"/>
        <end position="269"/>
    </location>
</feature>
<dbReference type="Pfam" id="PF02826">
    <property type="entry name" value="2-Hacid_dh_C"/>
    <property type="match status" value="1"/>
</dbReference>
<evidence type="ECO:0000256" key="1">
    <source>
        <dbReference type="ARBA" id="ARBA00023002"/>
    </source>
</evidence>
<dbReference type="Pfam" id="PF00389">
    <property type="entry name" value="2-Hacid_dh"/>
    <property type="match status" value="1"/>
</dbReference>
<sequence>MTPPIDILALSPLPDTLAPSLAGRYATHIGLDDAPRDRVRALVGGGAMQVDAALLARLPALEIVAIHGVGHDGVDQAALAARGIRLAITAGTLTEDVADLAIGLWLAVERRIVANDRAVRGGGWDVPLARRATGRRIGIFGLGAIGRAIAARAAPFAADLIYTARSPKDVPWRFVADLTTLAAESDVLFLAAAAGRETHHAVDAAVLAALGRQGVLVNVARGALVDQDALIAALAEGRIAGAGLDVFADEPTVPAALHRDDVVLSPHQGSATVAARSAMAAMVVANLDAHFAGDRPPGLID</sequence>
<comment type="similarity">
    <text evidence="3">Belongs to the D-isomer specific 2-hydroxyacid dehydrogenase family.</text>
</comment>
<evidence type="ECO:0000256" key="3">
    <source>
        <dbReference type="RuleBase" id="RU003719"/>
    </source>
</evidence>
<dbReference type="Gene3D" id="3.40.50.720">
    <property type="entry name" value="NAD(P)-binding Rossmann-like Domain"/>
    <property type="match status" value="2"/>
</dbReference>
<dbReference type="PANTHER" id="PTHR10996">
    <property type="entry name" value="2-HYDROXYACID DEHYDROGENASE-RELATED"/>
    <property type="match status" value="1"/>
</dbReference>
<evidence type="ECO:0000313" key="7">
    <source>
        <dbReference type="Proteomes" id="UP001367771"/>
    </source>
</evidence>
<dbReference type="SUPFAM" id="SSF52283">
    <property type="entry name" value="Formate/glycerate dehydrogenase catalytic domain-like"/>
    <property type="match status" value="1"/>
</dbReference>
<gene>
    <name evidence="6" type="ORF">V8201_04935</name>
</gene>
<keyword evidence="2" id="KW-0520">NAD</keyword>
<reference evidence="6 7" key="1">
    <citation type="journal article" date="2013" name="Int. J. Syst. Evol. Microbiol.">
        <title>Sphingomonas kyungheensis sp. nov., a bacterium with ginsenoside-converting activity isolated from soil of a ginseng field.</title>
        <authorList>
            <person name="Son H.M."/>
            <person name="Yang J.E."/>
            <person name="Park Y."/>
            <person name="Han C.K."/>
            <person name="Kim S.G."/>
            <person name="Kook M."/>
            <person name="Yi T.H."/>
        </authorList>
    </citation>
    <scope>NUCLEOTIDE SEQUENCE [LARGE SCALE GENOMIC DNA]</scope>
    <source>
        <strain evidence="6 7">LMG 26582</strain>
    </source>
</reference>
<evidence type="ECO:0000259" key="4">
    <source>
        <dbReference type="Pfam" id="PF00389"/>
    </source>
</evidence>
<proteinExistence type="inferred from homology"/>
<feature type="domain" description="D-isomer specific 2-hydroxyacid dehydrogenase catalytic" evidence="4">
    <location>
        <begin position="38"/>
        <end position="299"/>
    </location>
</feature>